<organism evidence="1 2">
    <name type="scientific">Saccharopolyspora thermophila</name>
    <dbReference type="NCBI Taxonomy" id="89367"/>
    <lineage>
        <taxon>Bacteria</taxon>
        <taxon>Bacillati</taxon>
        <taxon>Actinomycetota</taxon>
        <taxon>Actinomycetes</taxon>
        <taxon>Pseudonocardiales</taxon>
        <taxon>Pseudonocardiaceae</taxon>
        <taxon>Saccharopolyspora</taxon>
    </lineage>
</organism>
<dbReference type="RefSeq" id="WP_346072238.1">
    <property type="nucleotide sequence ID" value="NZ_BAAAHC010000003.1"/>
</dbReference>
<dbReference type="SUPFAM" id="SSF48452">
    <property type="entry name" value="TPR-like"/>
    <property type="match status" value="1"/>
</dbReference>
<reference evidence="1 2" key="1">
    <citation type="journal article" date="2019" name="Int. J. Syst. Evol. Microbiol.">
        <title>The Global Catalogue of Microorganisms (GCM) 10K type strain sequencing project: providing services to taxonomists for standard genome sequencing and annotation.</title>
        <authorList>
            <consortium name="The Broad Institute Genomics Platform"/>
            <consortium name="The Broad Institute Genome Sequencing Center for Infectious Disease"/>
            <person name="Wu L."/>
            <person name="Ma J."/>
        </authorList>
    </citation>
    <scope>NUCLEOTIDE SEQUENCE [LARGE SCALE GENOMIC DNA]</scope>
    <source>
        <strain evidence="1 2">JCM 10664</strain>
    </source>
</reference>
<name>A0ABN1C0X9_9PSEU</name>
<proteinExistence type="predicted"/>
<keyword evidence="2" id="KW-1185">Reference proteome</keyword>
<gene>
    <name evidence="1" type="ORF">GCM10009545_09600</name>
</gene>
<protein>
    <recommendedName>
        <fullName evidence="3">HTH cro/C1-type domain-containing protein</fullName>
    </recommendedName>
</protein>
<evidence type="ECO:0008006" key="3">
    <source>
        <dbReference type="Google" id="ProtNLM"/>
    </source>
</evidence>
<dbReference type="InterPro" id="IPR011990">
    <property type="entry name" value="TPR-like_helical_dom_sf"/>
</dbReference>
<evidence type="ECO:0000313" key="2">
    <source>
        <dbReference type="Proteomes" id="UP001500220"/>
    </source>
</evidence>
<accession>A0ABN1C0X9</accession>
<dbReference type="Gene3D" id="1.25.40.10">
    <property type="entry name" value="Tetratricopeptide repeat domain"/>
    <property type="match status" value="1"/>
</dbReference>
<sequence>MDDAKMTPLKRARLTSGMTQGEVRAALKEARRRRNKMPPKDASLKRMYTDWEKGRVLPTDWRDELCEVFSLPPAALGLVDVSPPPTALEIPSPLEITRLDPEVVEMLEVQTNHYRLMDRKVGAAIIPQTVAHVEYMQNLLRTALPGKYSASAAVALAEGAALAGWQALDAGDISKAWNLHDVAKTAAAQGENPAVLAHVTAQQAYALLDAGRASDAVELIQYAHTPETARRVPPRLRAWLAAAEAEFLAAVGNRDRALKMLDQAAEALPDGDIDPELPYLMLNATHLARWRGHCLARLGANEAIDDLTTALEGNKGPTSKRAETGLRVDLALALRSRGDVEGSRREAQRAADLAGSTGSARQRARIARLLSG</sequence>
<evidence type="ECO:0000313" key="1">
    <source>
        <dbReference type="EMBL" id="GAA0509580.1"/>
    </source>
</evidence>
<comment type="caution">
    <text evidence="1">The sequence shown here is derived from an EMBL/GenBank/DDBJ whole genome shotgun (WGS) entry which is preliminary data.</text>
</comment>
<dbReference type="Proteomes" id="UP001500220">
    <property type="component" value="Unassembled WGS sequence"/>
</dbReference>
<dbReference type="EMBL" id="BAAAHC010000003">
    <property type="protein sequence ID" value="GAA0509580.1"/>
    <property type="molecule type" value="Genomic_DNA"/>
</dbReference>